<dbReference type="EMBL" id="PZFK01000015">
    <property type="protein sequence ID" value="PTI29332.1"/>
    <property type="molecule type" value="Genomic_DNA"/>
</dbReference>
<evidence type="ECO:0000313" key="1">
    <source>
        <dbReference type="EMBL" id="PTI29332.1"/>
    </source>
</evidence>
<gene>
    <name evidence="1" type="ORF">BU072_08220</name>
</gene>
<dbReference type="AlphaFoldDB" id="A0A2T4PSN6"/>
<reference evidence="1 2" key="1">
    <citation type="journal article" date="2016" name="Front. Microbiol.">
        <title>Comprehensive Phylogenetic Analysis of Bovine Non-aureus Staphylococci Species Based on Whole-Genome Sequencing.</title>
        <authorList>
            <person name="Naushad S."/>
            <person name="Barkema H.W."/>
            <person name="Luby C."/>
            <person name="Condas L.A."/>
            <person name="Nobrega D.B."/>
            <person name="Carson D.A."/>
            <person name="De Buck J."/>
        </authorList>
    </citation>
    <scope>NUCLEOTIDE SEQUENCE [LARGE SCALE GENOMIC DNA]</scope>
    <source>
        <strain evidence="1 2">SNUC 2204</strain>
    </source>
</reference>
<sequence>MVRACSLSLILFPRASALYKTSMRYMLNSHYCFLVNRLICFKILRFCSCMLAWGMVRACSLSLILFPRASALYKIVERIIKIVCYLSCEP</sequence>
<organism evidence="1 2">
    <name type="scientific">Mammaliicoccus vitulinus</name>
    <dbReference type="NCBI Taxonomy" id="71237"/>
    <lineage>
        <taxon>Bacteria</taxon>
        <taxon>Bacillati</taxon>
        <taxon>Bacillota</taxon>
        <taxon>Bacilli</taxon>
        <taxon>Bacillales</taxon>
        <taxon>Staphylococcaceae</taxon>
        <taxon>Mammaliicoccus</taxon>
    </lineage>
</organism>
<dbReference type="Proteomes" id="UP000241209">
    <property type="component" value="Unassembled WGS sequence"/>
</dbReference>
<proteinExistence type="predicted"/>
<name>A0A2T4PSN6_9STAP</name>
<comment type="caution">
    <text evidence="1">The sequence shown here is derived from an EMBL/GenBank/DDBJ whole genome shotgun (WGS) entry which is preliminary data.</text>
</comment>
<evidence type="ECO:0000313" key="2">
    <source>
        <dbReference type="Proteomes" id="UP000241209"/>
    </source>
</evidence>
<protein>
    <submittedName>
        <fullName evidence="1">Uncharacterized protein</fullName>
    </submittedName>
</protein>
<accession>A0A2T4PSN6</accession>